<feature type="transmembrane region" description="Helical" evidence="1">
    <location>
        <begin position="198"/>
        <end position="218"/>
    </location>
</feature>
<gene>
    <name evidence="3" type="ORF">H8Z82_05260</name>
</gene>
<comment type="caution">
    <text evidence="3">The sequence shown here is derived from an EMBL/GenBank/DDBJ whole genome shotgun (WGS) entry which is preliminary data.</text>
</comment>
<dbReference type="InterPro" id="IPR007560">
    <property type="entry name" value="Restrct_endonuc_IV_Mrr"/>
</dbReference>
<dbReference type="InterPro" id="IPR052906">
    <property type="entry name" value="Type_IV_Methyl-Rstrct_Enzyme"/>
</dbReference>
<evidence type="ECO:0000256" key="1">
    <source>
        <dbReference type="SAM" id="Phobius"/>
    </source>
</evidence>
<organism evidence="3 4">
    <name type="scientific">Blautia difficilis</name>
    <dbReference type="NCBI Taxonomy" id="2763027"/>
    <lineage>
        <taxon>Bacteria</taxon>
        <taxon>Bacillati</taxon>
        <taxon>Bacillota</taxon>
        <taxon>Clostridia</taxon>
        <taxon>Lachnospirales</taxon>
        <taxon>Lachnospiraceae</taxon>
        <taxon>Blautia</taxon>
    </lineage>
</organism>
<keyword evidence="3" id="KW-0540">Nuclease</keyword>
<feature type="transmembrane region" description="Helical" evidence="1">
    <location>
        <begin position="110"/>
        <end position="132"/>
    </location>
</feature>
<dbReference type="PANTHER" id="PTHR30015:SF6">
    <property type="entry name" value="SLL1429 PROTEIN"/>
    <property type="match status" value="1"/>
</dbReference>
<dbReference type="PANTHER" id="PTHR30015">
    <property type="entry name" value="MRR RESTRICTION SYSTEM PROTEIN"/>
    <property type="match status" value="1"/>
</dbReference>
<dbReference type="EMBL" id="JACOQG010000005">
    <property type="protein sequence ID" value="MBC5779073.1"/>
    <property type="molecule type" value="Genomic_DNA"/>
</dbReference>
<dbReference type="Proteomes" id="UP000649826">
    <property type="component" value="Unassembled WGS sequence"/>
</dbReference>
<evidence type="ECO:0000313" key="4">
    <source>
        <dbReference type="Proteomes" id="UP000649826"/>
    </source>
</evidence>
<feature type="transmembrane region" description="Helical" evidence="1">
    <location>
        <begin position="144"/>
        <end position="165"/>
    </location>
</feature>
<protein>
    <submittedName>
        <fullName evidence="3">Restriction endonuclease</fullName>
    </submittedName>
</protein>
<feature type="domain" description="Restriction endonuclease type IV Mrr" evidence="2">
    <location>
        <begin position="1"/>
        <end position="99"/>
    </location>
</feature>
<keyword evidence="1" id="KW-0472">Membrane</keyword>
<evidence type="ECO:0000259" key="2">
    <source>
        <dbReference type="Pfam" id="PF04471"/>
    </source>
</evidence>
<feature type="transmembrane region" description="Helical" evidence="1">
    <location>
        <begin position="172"/>
        <end position="192"/>
    </location>
</feature>
<evidence type="ECO:0000313" key="3">
    <source>
        <dbReference type="EMBL" id="MBC5779073.1"/>
    </source>
</evidence>
<dbReference type="RefSeq" id="WP_186994493.1">
    <property type="nucleotide sequence ID" value="NZ_JACOQG010000005.1"/>
</dbReference>
<accession>A0ABR7IGX6</accession>
<dbReference type="GO" id="GO:0004519">
    <property type="term" value="F:endonuclease activity"/>
    <property type="evidence" value="ECO:0007669"/>
    <property type="project" value="UniProtKB-KW"/>
</dbReference>
<keyword evidence="3" id="KW-0378">Hydrolase</keyword>
<dbReference type="SUPFAM" id="SSF52980">
    <property type="entry name" value="Restriction endonuclease-like"/>
    <property type="match status" value="1"/>
</dbReference>
<dbReference type="Gene3D" id="3.40.1350.10">
    <property type="match status" value="1"/>
</dbReference>
<keyword evidence="1" id="KW-0812">Transmembrane</keyword>
<dbReference type="Pfam" id="PF04471">
    <property type="entry name" value="Mrr_cat"/>
    <property type="match status" value="1"/>
</dbReference>
<keyword evidence="4" id="KW-1185">Reference proteome</keyword>
<sequence>MDGYEFEYQCAKILRQKHFSKIEVTRSSGDQGVDIIAFKHRKKYGIQCKYYTYPVGNKAVQEAYAGANFYDCDKAMVMTNTTFTRSATQLAEKLEVELWPNCPTTPFYGLLFKIMGLLNAALFLYAMLTLLASKPGFDLIHLPVVLDAITLMVILTASALGIFGWRFSLCNLITAGAYFYLAVQMFLLPAYAKTGSFTYTQLLSLIPTCVYLLHAGWLKLQIRKS</sequence>
<name>A0ABR7IGX6_9FIRM</name>
<reference evidence="3 4" key="1">
    <citation type="submission" date="2020-08" db="EMBL/GenBank/DDBJ databases">
        <title>Genome public.</title>
        <authorList>
            <person name="Liu C."/>
            <person name="Sun Q."/>
        </authorList>
    </citation>
    <scope>NUCLEOTIDE SEQUENCE [LARGE SCALE GENOMIC DNA]</scope>
    <source>
        <strain evidence="3 4">M29</strain>
    </source>
</reference>
<dbReference type="InterPro" id="IPR011335">
    <property type="entry name" value="Restrct_endonuc-II-like"/>
</dbReference>
<keyword evidence="3" id="KW-0255">Endonuclease</keyword>
<proteinExistence type="predicted"/>
<dbReference type="InterPro" id="IPR011856">
    <property type="entry name" value="tRNA_endonuc-like_dom_sf"/>
</dbReference>
<keyword evidence="1" id="KW-1133">Transmembrane helix</keyword>